<accession>A0ABW4AKL2</accession>
<gene>
    <name evidence="1" type="primary">dpdK</name>
    <name evidence="1" type="ORF">ACFQ5G_37585</name>
</gene>
<dbReference type="Proteomes" id="UP001597183">
    <property type="component" value="Unassembled WGS sequence"/>
</dbReference>
<protein>
    <submittedName>
        <fullName evidence="1">Phospholipase D-like domain-containing protein DpdK</fullName>
    </submittedName>
</protein>
<dbReference type="RefSeq" id="WP_317789541.1">
    <property type="nucleotide sequence ID" value="NZ_AP028461.1"/>
</dbReference>
<dbReference type="NCBIfam" id="NF041068">
    <property type="entry name" value="DpdK"/>
    <property type="match status" value="1"/>
</dbReference>
<dbReference type="EMBL" id="JBHTMK010000051">
    <property type="protein sequence ID" value="MFD1371078.1"/>
    <property type="molecule type" value="Genomic_DNA"/>
</dbReference>
<keyword evidence="2" id="KW-1185">Reference proteome</keyword>
<reference evidence="2" key="1">
    <citation type="journal article" date="2019" name="Int. J. Syst. Evol. Microbiol.">
        <title>The Global Catalogue of Microorganisms (GCM) 10K type strain sequencing project: providing services to taxonomists for standard genome sequencing and annotation.</title>
        <authorList>
            <consortium name="The Broad Institute Genomics Platform"/>
            <consortium name="The Broad Institute Genome Sequencing Center for Infectious Disease"/>
            <person name="Wu L."/>
            <person name="Ma J."/>
        </authorList>
    </citation>
    <scope>NUCLEOTIDE SEQUENCE [LARGE SCALE GENOMIC DNA]</scope>
    <source>
        <strain evidence="2">CCM 7526</strain>
    </source>
</reference>
<sequence>MILERVVRTGRTTGLRIDTVLAAALLGELITPSRELWLVSPWISDVNVIDNTSGSYDSVFAEPANKMYPLSEVLAMLTYSEARLTVVTRPDPHNRSFLDRLNRQVQSGQLLTVQDEDVHEKTFCGELWLLTGSMNLTVRGMQVNDEAVTYKNSAQAAAQARLDLRRRFGGHA</sequence>
<organism evidence="1 2">
    <name type="scientific">Actinoplanes sichuanensis</name>
    <dbReference type="NCBI Taxonomy" id="512349"/>
    <lineage>
        <taxon>Bacteria</taxon>
        <taxon>Bacillati</taxon>
        <taxon>Actinomycetota</taxon>
        <taxon>Actinomycetes</taxon>
        <taxon>Micromonosporales</taxon>
        <taxon>Micromonosporaceae</taxon>
        <taxon>Actinoplanes</taxon>
    </lineage>
</organism>
<comment type="caution">
    <text evidence="1">The sequence shown here is derived from an EMBL/GenBank/DDBJ whole genome shotgun (WGS) entry which is preliminary data.</text>
</comment>
<name>A0ABW4AKL2_9ACTN</name>
<proteinExistence type="predicted"/>
<evidence type="ECO:0000313" key="2">
    <source>
        <dbReference type="Proteomes" id="UP001597183"/>
    </source>
</evidence>
<evidence type="ECO:0000313" key="1">
    <source>
        <dbReference type="EMBL" id="MFD1371078.1"/>
    </source>
</evidence>